<comment type="caution">
    <text evidence="4">The sequence shown here is derived from an EMBL/GenBank/DDBJ whole genome shotgun (WGS) entry which is preliminary data.</text>
</comment>
<gene>
    <name evidence="4" type="ORF">J2744_000171</name>
</gene>
<protein>
    <submittedName>
        <fullName evidence="4">Alcohol dehydrogenase class IV</fullName>
    </submittedName>
</protein>
<dbReference type="Pfam" id="PF00465">
    <property type="entry name" value="Fe-ADH"/>
    <property type="match status" value="1"/>
</dbReference>
<dbReference type="EMBL" id="JAGGKE010000001">
    <property type="protein sequence ID" value="MBP1900519.1"/>
    <property type="molecule type" value="Genomic_DNA"/>
</dbReference>
<dbReference type="GO" id="GO:0004022">
    <property type="term" value="F:alcohol dehydrogenase (NAD+) activity"/>
    <property type="evidence" value="ECO:0007669"/>
    <property type="project" value="TreeGrafter"/>
</dbReference>
<dbReference type="Proteomes" id="UP000770586">
    <property type="component" value="Unassembled WGS sequence"/>
</dbReference>
<dbReference type="Pfam" id="PF25137">
    <property type="entry name" value="ADH_Fe_C"/>
    <property type="match status" value="1"/>
</dbReference>
<dbReference type="Gene3D" id="1.20.1090.10">
    <property type="entry name" value="Dehydroquinate synthase-like - alpha domain"/>
    <property type="match status" value="1"/>
</dbReference>
<evidence type="ECO:0000313" key="4">
    <source>
        <dbReference type="EMBL" id="MBP1900519.1"/>
    </source>
</evidence>
<evidence type="ECO:0000313" key="5">
    <source>
        <dbReference type="Proteomes" id="UP000770586"/>
    </source>
</evidence>
<dbReference type="SUPFAM" id="SSF56796">
    <property type="entry name" value="Dehydroquinate synthase-like"/>
    <property type="match status" value="1"/>
</dbReference>
<proteinExistence type="predicted"/>
<dbReference type="PANTHER" id="PTHR11496:SF83">
    <property type="entry name" value="HYDROXYACID-OXOACID TRANSHYDROGENASE, MITOCHONDRIAL"/>
    <property type="match status" value="1"/>
</dbReference>
<feature type="domain" description="Alcohol dehydrogenase iron-type/glycerol dehydrogenase GldA" evidence="2">
    <location>
        <begin position="33"/>
        <end position="179"/>
    </location>
</feature>
<dbReference type="InterPro" id="IPR001670">
    <property type="entry name" value="ADH_Fe/GldA"/>
</dbReference>
<dbReference type="InterPro" id="IPR039697">
    <property type="entry name" value="Alcohol_dehydrogenase_Fe"/>
</dbReference>
<dbReference type="Gene3D" id="3.40.50.1970">
    <property type="match status" value="1"/>
</dbReference>
<organism evidence="4 5">
    <name type="scientific">Halorubrum trapanicum</name>
    <dbReference type="NCBI Taxonomy" id="29284"/>
    <lineage>
        <taxon>Archaea</taxon>
        <taxon>Methanobacteriati</taxon>
        <taxon>Methanobacteriota</taxon>
        <taxon>Stenosarchaea group</taxon>
        <taxon>Halobacteria</taxon>
        <taxon>Halobacteriales</taxon>
        <taxon>Haloferacaceae</taxon>
        <taxon>Halorubrum</taxon>
    </lineage>
</organism>
<evidence type="ECO:0000259" key="3">
    <source>
        <dbReference type="Pfam" id="PF25137"/>
    </source>
</evidence>
<dbReference type="CDD" id="cd14866">
    <property type="entry name" value="Fe-ADH-like"/>
    <property type="match status" value="1"/>
</dbReference>
<reference evidence="4 5" key="1">
    <citation type="submission" date="2021-03" db="EMBL/GenBank/DDBJ databases">
        <title>Genomic Encyclopedia of Type Strains, Phase IV (KMG-IV): sequencing the most valuable type-strain genomes for metagenomic binning, comparative biology and taxonomic classification.</title>
        <authorList>
            <person name="Goeker M."/>
        </authorList>
    </citation>
    <scope>NUCLEOTIDE SEQUENCE [LARGE SCALE GENOMIC DNA]</scope>
    <source>
        <strain evidence="4 5">DSM 12287</strain>
    </source>
</reference>
<dbReference type="AlphaFoldDB" id="A0A8J7R2H1"/>
<accession>A0A8J7R2H1</accession>
<dbReference type="InterPro" id="IPR056798">
    <property type="entry name" value="ADH_Fe_C"/>
</dbReference>
<sequence>MRSIPTATSRRPAYRPSMLPIADSFEHVHRGCEIRYGRGRIAGLGDWLDDRDLGDALVVCGSNTGANDALMGPVREGLGDRLAGVFDGTAPDKHVETAYDLLDARAEVGASVLVAVGGGASLDIARQATLLAADGRDLGELRADAETGPDALGDLAAGTDPDLSVVAVPTTFAGADVSAGGSLEVFSAAESPTGQPVTVSGSGAWPVADVADPALFETTPTSVLAGSAMNGFDKGIETPYARDASPVSDAAAVHGLRLLSDALPRVAGDRPGGEAATDRAVVGALLVQLDRKISVIHAFGHGFARRYDVQQGAIHAVVAPHALASLFDRVDASRRALAAGLGVRTEGRDDDAVAEDVVEAVAEVRDALDVPSRLRDLPETDEVDLPEIAEFVAADPPMERAPADLDATAEEVLGVLRAAW</sequence>
<feature type="domain" description="Fe-containing alcohol dehydrogenase-like C-terminal" evidence="3">
    <location>
        <begin position="228"/>
        <end position="420"/>
    </location>
</feature>
<evidence type="ECO:0000256" key="1">
    <source>
        <dbReference type="ARBA" id="ARBA00023002"/>
    </source>
</evidence>
<keyword evidence="5" id="KW-1185">Reference proteome</keyword>
<name>A0A8J7R2H1_9EURY</name>
<evidence type="ECO:0000259" key="2">
    <source>
        <dbReference type="Pfam" id="PF00465"/>
    </source>
</evidence>
<dbReference type="GO" id="GO:0046872">
    <property type="term" value="F:metal ion binding"/>
    <property type="evidence" value="ECO:0007669"/>
    <property type="project" value="InterPro"/>
</dbReference>
<dbReference type="PANTHER" id="PTHR11496">
    <property type="entry name" value="ALCOHOL DEHYDROGENASE"/>
    <property type="match status" value="1"/>
</dbReference>
<keyword evidence="1" id="KW-0560">Oxidoreductase</keyword>